<evidence type="ECO:0000256" key="3">
    <source>
        <dbReference type="ARBA" id="ARBA00023219"/>
    </source>
</evidence>
<keyword evidence="1" id="KW-0118">Viral capsid assembly</keyword>
<name>A0A8S5PGU2_9CAUD</name>
<dbReference type="Pfam" id="PF04860">
    <property type="entry name" value="Phage_portal"/>
    <property type="match status" value="1"/>
</dbReference>
<evidence type="ECO:0000256" key="2">
    <source>
        <dbReference type="ARBA" id="ARBA00023009"/>
    </source>
</evidence>
<dbReference type="EMBL" id="BK015413">
    <property type="protein sequence ID" value="DAE05593.1"/>
    <property type="molecule type" value="Genomic_DNA"/>
</dbReference>
<dbReference type="InterPro" id="IPR006427">
    <property type="entry name" value="Portal_HK97"/>
</dbReference>
<protein>
    <submittedName>
        <fullName evidence="5">Portal protein</fullName>
    </submittedName>
</protein>
<organism evidence="5">
    <name type="scientific">Siphoviridae sp. cthL03</name>
    <dbReference type="NCBI Taxonomy" id="2825615"/>
    <lineage>
        <taxon>Viruses</taxon>
        <taxon>Duplodnaviria</taxon>
        <taxon>Heunggongvirae</taxon>
        <taxon>Uroviricota</taxon>
        <taxon>Caudoviricetes</taxon>
    </lineage>
</organism>
<evidence type="ECO:0000256" key="1">
    <source>
        <dbReference type="ARBA" id="ARBA00022950"/>
    </source>
</evidence>
<dbReference type="InterPro" id="IPR006944">
    <property type="entry name" value="Phage/GTA_portal"/>
</dbReference>
<keyword evidence="3" id="KW-0231">Viral genome packaging</keyword>
<keyword evidence="2" id="KW-1162">Viral penetration into host cytoplasm</keyword>
<keyword evidence="2" id="KW-1171">Viral genome ejection through host cell envelope</keyword>
<sequence length="414" mass="47046">MGIFKRREKRAEEISFEDALLQSILAKTEMNKEKAMQIPTVAGAISLIGGIVASTPIKLYKETVNNGIKEVEEVDDYRYSLLNEGTGDTLSANEMWRAVVRDYFLGKGAYIYINKEHGKIKSLHYVDETYITVQEVVEPIFKDYDINVMGKPYKPFDFIKILRNTTNGASGKSIIQENDLILSVAYNSLKFEDALVRKGGNKKGYLTSEKKLSEEVMTYIKEAFRKQYSNNAENVIVLNEGMQFKESSNNAIEMQLNENKNSNAAELGKIFHMSPNLLNGASASIKPTEEIQKFVKLAVLPLFKTIEAAVNEDLLLEKEKEPYYFAFDTKELLKGTPEERFKTYKAAIESKVMMIDEARYLEDLKPLGLDFINLGLNDVLYNPKTKEVYTPNTNKTVKMDDLKGGEENEDRNTE</sequence>
<reference evidence="5" key="1">
    <citation type="journal article" date="2021" name="Proc. Natl. Acad. Sci. U.S.A.">
        <title>A Catalog of Tens of Thousands of Viruses from Human Metagenomes Reveals Hidden Associations with Chronic Diseases.</title>
        <authorList>
            <person name="Tisza M.J."/>
            <person name="Buck C.B."/>
        </authorList>
    </citation>
    <scope>NUCLEOTIDE SEQUENCE</scope>
    <source>
        <strain evidence="5">CthL03</strain>
    </source>
</reference>
<keyword evidence="2" id="KW-1160">Virus entry into host cell</keyword>
<dbReference type="NCBIfam" id="TIGR01537">
    <property type="entry name" value="portal_HK97"/>
    <property type="match status" value="1"/>
</dbReference>
<accession>A0A8S5PGU2</accession>
<feature type="region of interest" description="Disordered" evidence="4">
    <location>
        <begin position="394"/>
        <end position="414"/>
    </location>
</feature>
<feature type="compositionally biased region" description="Basic and acidic residues" evidence="4">
    <location>
        <begin position="397"/>
        <end position="414"/>
    </location>
</feature>
<evidence type="ECO:0000313" key="5">
    <source>
        <dbReference type="EMBL" id="DAE05593.1"/>
    </source>
</evidence>
<proteinExistence type="predicted"/>
<keyword evidence="1" id="KW-1188">Viral release from host cell</keyword>
<evidence type="ECO:0000256" key="4">
    <source>
        <dbReference type="SAM" id="MobiDB-lite"/>
    </source>
</evidence>